<reference evidence="6 7" key="1">
    <citation type="submission" date="2015-10" db="EMBL/GenBank/DDBJ databases">
        <title>Draft genome sequence of Streptomyces yokosukanensis DSM 40224, type strain for the species Streptomyces yokosukanensis.</title>
        <authorList>
            <person name="Ruckert C."/>
            <person name="Winkler A."/>
            <person name="Kalinowski J."/>
            <person name="Kampfer P."/>
            <person name="Glaeser S."/>
        </authorList>
    </citation>
    <scope>NUCLEOTIDE SEQUENCE [LARGE SCALE GENOMIC DNA]</scope>
    <source>
        <strain evidence="6 7">DSM 40224</strain>
    </source>
</reference>
<comment type="caution">
    <text evidence="6">The sequence shown here is derived from an EMBL/GenBank/DDBJ whole genome shotgun (WGS) entry which is preliminary data.</text>
</comment>
<organism evidence="6 7">
    <name type="scientific">Streptomyces yokosukanensis</name>
    <dbReference type="NCBI Taxonomy" id="67386"/>
    <lineage>
        <taxon>Bacteria</taxon>
        <taxon>Bacillati</taxon>
        <taxon>Actinomycetota</taxon>
        <taxon>Actinomycetes</taxon>
        <taxon>Kitasatosporales</taxon>
        <taxon>Streptomycetaceae</taxon>
        <taxon>Streptomyces</taxon>
    </lineage>
</organism>
<dbReference type="PROSITE" id="PS01081">
    <property type="entry name" value="HTH_TETR_1"/>
    <property type="match status" value="1"/>
</dbReference>
<evidence type="ECO:0000259" key="5">
    <source>
        <dbReference type="PROSITE" id="PS50977"/>
    </source>
</evidence>
<dbReference type="PROSITE" id="PS50977">
    <property type="entry name" value="HTH_TETR_2"/>
    <property type="match status" value="1"/>
</dbReference>
<dbReference type="Proteomes" id="UP000053127">
    <property type="component" value="Unassembled WGS sequence"/>
</dbReference>
<dbReference type="GO" id="GO:0003700">
    <property type="term" value="F:DNA-binding transcription factor activity"/>
    <property type="evidence" value="ECO:0007669"/>
    <property type="project" value="TreeGrafter"/>
</dbReference>
<dbReference type="PRINTS" id="PR00455">
    <property type="entry name" value="HTHTETR"/>
</dbReference>
<dbReference type="PANTHER" id="PTHR30055:SF234">
    <property type="entry name" value="HTH-TYPE TRANSCRIPTIONAL REGULATOR BETI"/>
    <property type="match status" value="1"/>
</dbReference>
<dbReference type="GO" id="GO:0000976">
    <property type="term" value="F:transcription cis-regulatory region binding"/>
    <property type="evidence" value="ECO:0007669"/>
    <property type="project" value="TreeGrafter"/>
</dbReference>
<feature type="domain" description="HTH tetR-type" evidence="5">
    <location>
        <begin position="21"/>
        <end position="81"/>
    </location>
</feature>
<feature type="DNA-binding region" description="H-T-H motif" evidence="4">
    <location>
        <begin position="44"/>
        <end position="63"/>
    </location>
</feature>
<dbReference type="RefSeq" id="WP_067135488.1">
    <property type="nucleotide sequence ID" value="NZ_KQ948229.1"/>
</dbReference>
<dbReference type="InterPro" id="IPR001647">
    <property type="entry name" value="HTH_TetR"/>
</dbReference>
<evidence type="ECO:0000256" key="2">
    <source>
        <dbReference type="ARBA" id="ARBA00023125"/>
    </source>
</evidence>
<evidence type="ECO:0000256" key="1">
    <source>
        <dbReference type="ARBA" id="ARBA00023015"/>
    </source>
</evidence>
<evidence type="ECO:0000313" key="7">
    <source>
        <dbReference type="Proteomes" id="UP000053127"/>
    </source>
</evidence>
<dbReference type="AlphaFoldDB" id="A0A124HE38"/>
<dbReference type="InterPro" id="IPR023772">
    <property type="entry name" value="DNA-bd_HTH_TetR-type_CS"/>
</dbReference>
<keyword evidence="1" id="KW-0805">Transcription regulation</keyword>
<proteinExistence type="predicted"/>
<dbReference type="Gene3D" id="1.10.357.10">
    <property type="entry name" value="Tetracycline Repressor, domain 2"/>
    <property type="match status" value="1"/>
</dbReference>
<dbReference type="InterPro" id="IPR050109">
    <property type="entry name" value="HTH-type_TetR-like_transc_reg"/>
</dbReference>
<evidence type="ECO:0000313" key="6">
    <source>
        <dbReference type="EMBL" id="KUM99518.1"/>
    </source>
</evidence>
<gene>
    <name evidence="6" type="ORF">AQI95_38710</name>
</gene>
<dbReference type="Gene3D" id="1.10.10.60">
    <property type="entry name" value="Homeodomain-like"/>
    <property type="match status" value="1"/>
</dbReference>
<name>A0A124HE38_9ACTN</name>
<dbReference type="SUPFAM" id="SSF46689">
    <property type="entry name" value="Homeodomain-like"/>
    <property type="match status" value="1"/>
</dbReference>
<evidence type="ECO:0000256" key="4">
    <source>
        <dbReference type="PROSITE-ProRule" id="PRU00335"/>
    </source>
</evidence>
<protein>
    <submittedName>
        <fullName evidence="6">TetR family transcriptional regulator</fullName>
    </submittedName>
</protein>
<evidence type="ECO:0000256" key="3">
    <source>
        <dbReference type="ARBA" id="ARBA00023163"/>
    </source>
</evidence>
<dbReference type="EMBL" id="LMWN01000063">
    <property type="protein sequence ID" value="KUM99518.1"/>
    <property type="molecule type" value="Genomic_DNA"/>
</dbReference>
<accession>A0A124HE38</accession>
<dbReference type="OrthoDB" id="5185169at2"/>
<keyword evidence="7" id="KW-1185">Reference proteome</keyword>
<dbReference type="Pfam" id="PF00440">
    <property type="entry name" value="TetR_N"/>
    <property type="match status" value="1"/>
</dbReference>
<dbReference type="PANTHER" id="PTHR30055">
    <property type="entry name" value="HTH-TYPE TRANSCRIPTIONAL REGULATOR RUTR"/>
    <property type="match status" value="1"/>
</dbReference>
<dbReference type="InterPro" id="IPR009057">
    <property type="entry name" value="Homeodomain-like_sf"/>
</dbReference>
<keyword evidence="3" id="KW-0804">Transcription</keyword>
<keyword evidence="2 4" id="KW-0238">DNA-binding</keyword>
<sequence>MRDRQAIQTAGGAGLRERKKARTREAIAATALRLFLESGFEKVSITQIAEEAEISRRTLFTYFPTKEDLVLQLFADHEDEAARAVRARRSGQPPLDALREALLDSLQRRDSNTGLNDSAESLAFYQLVSGTESLAARLTHYTSRGIDALAAALREAAFDPLTARLAAAQVITVMRELADQNHQALAGGTSAADRYPEAARAANHAFDLLRDGLGSLRDSSGQAYS</sequence>